<dbReference type="EMBL" id="MASW01000005">
    <property type="protein sequence ID" value="PXY22853.1"/>
    <property type="molecule type" value="Genomic_DNA"/>
</dbReference>
<organism evidence="4 5">
    <name type="scientific">Prauserella muralis</name>
    <dbReference type="NCBI Taxonomy" id="588067"/>
    <lineage>
        <taxon>Bacteria</taxon>
        <taxon>Bacillati</taxon>
        <taxon>Actinomycetota</taxon>
        <taxon>Actinomycetes</taxon>
        <taxon>Pseudonocardiales</taxon>
        <taxon>Pseudonocardiaceae</taxon>
        <taxon>Prauserella</taxon>
    </lineage>
</organism>
<keyword evidence="1" id="KW-0805">Transcription regulation</keyword>
<dbReference type="Pfam" id="PF00196">
    <property type="entry name" value="GerE"/>
    <property type="match status" value="1"/>
</dbReference>
<keyword evidence="3" id="KW-0804">Transcription</keyword>
<dbReference type="SUPFAM" id="SSF52540">
    <property type="entry name" value="P-loop containing nucleoside triphosphate hydrolases"/>
    <property type="match status" value="1"/>
</dbReference>
<dbReference type="Gene3D" id="1.25.40.10">
    <property type="entry name" value="Tetratricopeptide repeat domain"/>
    <property type="match status" value="1"/>
</dbReference>
<dbReference type="Proteomes" id="UP000249915">
    <property type="component" value="Unassembled WGS sequence"/>
</dbReference>
<dbReference type="PRINTS" id="PR00038">
    <property type="entry name" value="HTHLUXR"/>
</dbReference>
<dbReference type="SMART" id="SM00421">
    <property type="entry name" value="HTH_LUXR"/>
    <property type="match status" value="1"/>
</dbReference>
<accession>A0A2V4AQF2</accession>
<evidence type="ECO:0000256" key="1">
    <source>
        <dbReference type="ARBA" id="ARBA00023015"/>
    </source>
</evidence>
<evidence type="ECO:0000313" key="4">
    <source>
        <dbReference type="EMBL" id="PXY22853.1"/>
    </source>
</evidence>
<evidence type="ECO:0000256" key="2">
    <source>
        <dbReference type="ARBA" id="ARBA00023125"/>
    </source>
</evidence>
<gene>
    <name evidence="4" type="ORF">BAY60_24035</name>
</gene>
<dbReference type="RefSeq" id="WP_112283463.1">
    <property type="nucleotide sequence ID" value="NZ_MASW01000005.1"/>
</dbReference>
<keyword evidence="5" id="KW-1185">Reference proteome</keyword>
<dbReference type="CDD" id="cd06170">
    <property type="entry name" value="LuxR_C_like"/>
    <property type="match status" value="1"/>
</dbReference>
<dbReference type="PANTHER" id="PTHR44688:SF16">
    <property type="entry name" value="DNA-BINDING TRANSCRIPTIONAL ACTIVATOR DEVR_DOSR"/>
    <property type="match status" value="1"/>
</dbReference>
<dbReference type="GO" id="GO:0006355">
    <property type="term" value="P:regulation of DNA-templated transcription"/>
    <property type="evidence" value="ECO:0007669"/>
    <property type="project" value="InterPro"/>
</dbReference>
<name>A0A2V4AQF2_9PSEU</name>
<dbReference type="InterPro" id="IPR011990">
    <property type="entry name" value="TPR-like_helical_dom_sf"/>
</dbReference>
<dbReference type="PROSITE" id="PS50043">
    <property type="entry name" value="HTH_LUXR_2"/>
    <property type="match status" value="1"/>
</dbReference>
<dbReference type="SUPFAM" id="SSF48452">
    <property type="entry name" value="TPR-like"/>
    <property type="match status" value="2"/>
</dbReference>
<protein>
    <submittedName>
        <fullName evidence="4">Helix-turn-helix transcriptional regulator</fullName>
    </submittedName>
</protein>
<dbReference type="AlphaFoldDB" id="A0A2V4AQF2"/>
<dbReference type="Gene3D" id="1.10.10.10">
    <property type="entry name" value="Winged helix-like DNA-binding domain superfamily/Winged helix DNA-binding domain"/>
    <property type="match status" value="1"/>
</dbReference>
<reference evidence="4 5" key="1">
    <citation type="submission" date="2016-07" db="EMBL/GenBank/DDBJ databases">
        <title>Draft genome sequence of Prauserella muralis DSM 45305, isolated from a mould-covered wall in an indoor environment.</title>
        <authorList>
            <person name="Ruckert C."/>
            <person name="Albersmeier A."/>
            <person name="Jiang C.-L."/>
            <person name="Jiang Y."/>
            <person name="Kalinowski J."/>
            <person name="Schneider O."/>
            <person name="Winkler A."/>
            <person name="Zotchev S.B."/>
        </authorList>
    </citation>
    <scope>NUCLEOTIDE SEQUENCE [LARGE SCALE GENOMIC DNA]</scope>
    <source>
        <strain evidence="4 5">DSM 45305</strain>
    </source>
</reference>
<dbReference type="PROSITE" id="PS00622">
    <property type="entry name" value="HTH_LUXR_1"/>
    <property type="match status" value="1"/>
</dbReference>
<dbReference type="GO" id="GO:0003677">
    <property type="term" value="F:DNA binding"/>
    <property type="evidence" value="ECO:0007669"/>
    <property type="project" value="UniProtKB-KW"/>
</dbReference>
<dbReference type="InterPro" id="IPR000792">
    <property type="entry name" value="Tscrpt_reg_LuxR_C"/>
</dbReference>
<keyword evidence="2" id="KW-0238">DNA-binding</keyword>
<dbReference type="InterPro" id="IPR036388">
    <property type="entry name" value="WH-like_DNA-bd_sf"/>
</dbReference>
<comment type="caution">
    <text evidence="4">The sequence shown here is derived from an EMBL/GenBank/DDBJ whole genome shotgun (WGS) entry which is preliminary data.</text>
</comment>
<dbReference type="SUPFAM" id="SSF46894">
    <property type="entry name" value="C-terminal effector domain of the bipartite response regulators"/>
    <property type="match status" value="1"/>
</dbReference>
<dbReference type="InterPro" id="IPR027417">
    <property type="entry name" value="P-loop_NTPase"/>
</dbReference>
<dbReference type="PANTHER" id="PTHR44688">
    <property type="entry name" value="DNA-BINDING TRANSCRIPTIONAL ACTIVATOR DEVR_DOSR"/>
    <property type="match status" value="1"/>
</dbReference>
<evidence type="ECO:0000256" key="3">
    <source>
        <dbReference type="ARBA" id="ARBA00023163"/>
    </source>
</evidence>
<proteinExistence type="predicted"/>
<dbReference type="OrthoDB" id="134933at2"/>
<evidence type="ECO:0000313" key="5">
    <source>
        <dbReference type="Proteomes" id="UP000249915"/>
    </source>
</evidence>
<sequence length="884" mass="92974">MVHRRPPLIARAAALAVLDGAAARVARDGPGFALVSGPSGVGRTALVDELASRHEGPVLRAAGASWETGRAFGVTGQLAPGGDLVAGLGPGTTLAIVDDAHWADTESLQALVSTVRHDHEARLLVVATCVSGDPHVPAGALDLLHRAATTTVALEPLTAPEVGELAAARGVPLHPSMAERLCRHTGGLPRHVVHLLAEVPRSVWTRFDPGLPAPAAVAARVRESLAACSPDARRLAEAIAVLGPGTAVRDAASMAGVDGDVLPLLDEVCGAGLVELAPHGLTQAGPPDPMVRAAVLATMGPAASADAYRRAADLIDDPVRRMQLLVGASPVPDAAVADRLDELATQRAAEGAWGVAASLLSDASRLTDDRLLRERRLTRAVDALIGAGDAFAAAALIPEVESLRETPLRNAVLGYLAIVRGRATEAQARLGRAWDLVNSEREPDVAAMICQRYVLHSLCRCRAGDLVDWADRAVSLVPRDTPAAVEAAAIRGLGIAGLGRGDEALACYAELAERVQHGAQAQRILMGRGWLNLMVDALDDARADLESAVPTTFLGGSTRISLWARGWLARAQFAAGEWDEALRTVAEAEPLLDRSGIVLAGPLLAWTAVSVHALRGDWDRAEEAVRRADAGPQDYDIMRVPSCLARAQLAEARADSAGVLRALRPLTGPSAGSSIDEPGQWPWADLYAHALVLQGRDAEAESFLDRHERLAAARGPASARARLGAARGRLLAMQGEPAASATAFEAALGLLEKLPLRYDRARVSFAYGQALRRAGKRRDADIVISGARETFASLGASTYVARCDRELKAGGVHATRSGRAVGELTPQEEAVAQLVARGLSNREVAAELFVTMKTVQYHLTRIYAKLGVRSRAELAALRGHEQAP</sequence>
<dbReference type="InterPro" id="IPR016032">
    <property type="entry name" value="Sig_transdc_resp-reg_C-effctor"/>
</dbReference>